<feature type="transmembrane region" description="Helical" evidence="1">
    <location>
        <begin position="55"/>
        <end position="72"/>
    </location>
</feature>
<feature type="transmembrane region" description="Helical" evidence="1">
    <location>
        <begin position="6"/>
        <end position="24"/>
    </location>
</feature>
<dbReference type="KEGG" id="sauh:SU9_021100"/>
<sequence>MSMWSVAWLGWLAAFVALETPALLNKRAGDTFSEYVWKWAGVTGRGPLVKVRRTALLLGLVWLVTHFLTGGWV</sequence>
<reference evidence="2" key="1">
    <citation type="journal article" date="2012" name="J. Bacteriol.">
        <title>Genome Sequence of Streptomyces auratus Strain AGR0001, a Phoslactomycin-Producing Actinomycete.</title>
        <authorList>
            <person name="Han X."/>
            <person name="Li M."/>
            <person name="Ding Z."/>
            <person name="Zhao J."/>
            <person name="Ji K."/>
            <person name="Wen M."/>
            <person name="Lu T."/>
        </authorList>
    </citation>
    <scope>NUCLEOTIDE SEQUENCE</scope>
    <source>
        <strain evidence="2">AGR0001</strain>
    </source>
</reference>
<gene>
    <name evidence="2" type="ORF">SU9_021100</name>
</gene>
<dbReference type="Proteomes" id="UP000009036">
    <property type="component" value="Chromosome"/>
</dbReference>
<accession>A0A8B1P5A2</accession>
<dbReference type="EMBL" id="CP072931">
    <property type="protein sequence ID" value="QTZ93642.1"/>
    <property type="molecule type" value="Genomic_DNA"/>
</dbReference>
<dbReference type="AlphaFoldDB" id="A0A8B1P5A2"/>
<keyword evidence="1" id="KW-1133">Transmembrane helix</keyword>
<keyword evidence="1" id="KW-0812">Transmembrane</keyword>
<keyword evidence="3" id="KW-1185">Reference proteome</keyword>
<evidence type="ECO:0000313" key="3">
    <source>
        <dbReference type="Proteomes" id="UP000009036"/>
    </source>
</evidence>
<keyword evidence="1" id="KW-0472">Membrane</keyword>
<reference evidence="2" key="2">
    <citation type="submission" date="2021-04" db="EMBL/GenBank/DDBJ databases">
        <authorList>
            <person name="Wen M.-L."/>
            <person name="Han X.-L."/>
            <person name="Xiong J."/>
        </authorList>
    </citation>
    <scope>NUCLEOTIDE SEQUENCE</scope>
    <source>
        <strain evidence="2">AGR0001</strain>
    </source>
</reference>
<organism evidence="2 3">
    <name type="scientific">Streptomyces auratus AGR0001</name>
    <dbReference type="NCBI Taxonomy" id="1160718"/>
    <lineage>
        <taxon>Bacteria</taxon>
        <taxon>Bacillati</taxon>
        <taxon>Actinomycetota</taxon>
        <taxon>Actinomycetes</taxon>
        <taxon>Kitasatosporales</taxon>
        <taxon>Streptomycetaceae</taxon>
        <taxon>Streptomyces</taxon>
    </lineage>
</organism>
<name>A0A8B1P5A2_9ACTN</name>
<dbReference type="OrthoDB" id="4269924at2"/>
<protein>
    <submittedName>
        <fullName evidence="2">Uncharacterized protein</fullName>
    </submittedName>
</protein>
<proteinExistence type="predicted"/>
<evidence type="ECO:0000313" key="2">
    <source>
        <dbReference type="EMBL" id="QTZ93642.1"/>
    </source>
</evidence>
<evidence type="ECO:0000256" key="1">
    <source>
        <dbReference type="SAM" id="Phobius"/>
    </source>
</evidence>